<sequence>MNSSRVATRPGLRLAVVVLTSLFSIQAWSHGAHNEDRRAAIDPLPKALNGLTVQLVDTLGAQLVIDNPTSKPLVILANDGKPFLRISKAGAEANVRHQTWLDSYLPGGLPHREPVAGEGDKPDWRFVRKASHWGWFDERLKAEVAEGDSWRIPVRYGDTETAITGTFVAALANGLWQANWHSAPKLPKGITALLIPGQPFGLMLSNKTTQTVEVLDNQKQPFLRLNAEGTFANTHSALWRETAATPSLRQMQVQAWQKVSDSPRYTWVEPRTLPAANASTKKVQRWNITLKIDGKPTTLAGSSRWVKAAKRDITPSTTQYQQ</sequence>
<protein>
    <submittedName>
        <fullName evidence="1">Uncharacterized protein</fullName>
    </submittedName>
</protein>
<dbReference type="AlphaFoldDB" id="A0A3E0H8E7"/>
<evidence type="ECO:0000313" key="2">
    <source>
        <dbReference type="Proteomes" id="UP000256774"/>
    </source>
</evidence>
<dbReference type="OrthoDB" id="6075581at2"/>
<name>A0A3E0H8E7_9GAMM</name>
<proteinExistence type="predicted"/>
<accession>A0A3E0H8E7</accession>
<gene>
    <name evidence="1" type="ORF">DFR26_0173</name>
</gene>
<reference evidence="1 2" key="1">
    <citation type="submission" date="2018-08" db="EMBL/GenBank/DDBJ databases">
        <title>Genomic Encyclopedia of Type Strains, Phase IV (KMG-IV): sequencing the most valuable type-strain genomes for metagenomic binning, comparative biology and taxonomic classification.</title>
        <authorList>
            <person name="Goeker M."/>
        </authorList>
    </citation>
    <scope>NUCLEOTIDE SEQUENCE [LARGE SCALE GENOMIC DNA]</scope>
    <source>
        <strain evidence="1 2">DSM 26022</strain>
    </source>
</reference>
<dbReference type="Proteomes" id="UP000256774">
    <property type="component" value="Unassembled WGS sequence"/>
</dbReference>
<evidence type="ECO:0000313" key="1">
    <source>
        <dbReference type="EMBL" id="REH39977.1"/>
    </source>
</evidence>
<comment type="caution">
    <text evidence="1">The sequence shown here is derived from an EMBL/GenBank/DDBJ whole genome shotgun (WGS) entry which is preliminary data.</text>
</comment>
<keyword evidence="2" id="KW-1185">Reference proteome</keyword>
<dbReference type="RefSeq" id="WP_116207058.1">
    <property type="nucleotide sequence ID" value="NZ_QUNR01000001.1"/>
</dbReference>
<organism evidence="1 2">
    <name type="scientific">Paraperlucidibaca baekdonensis</name>
    <dbReference type="NCBI Taxonomy" id="748120"/>
    <lineage>
        <taxon>Bacteria</taxon>
        <taxon>Pseudomonadati</taxon>
        <taxon>Pseudomonadota</taxon>
        <taxon>Gammaproteobacteria</taxon>
        <taxon>Moraxellales</taxon>
        <taxon>Moraxellaceae</taxon>
        <taxon>Paraperlucidibaca</taxon>
    </lineage>
</organism>
<dbReference type="EMBL" id="QUNR01000001">
    <property type="protein sequence ID" value="REH39977.1"/>
    <property type="molecule type" value="Genomic_DNA"/>
</dbReference>